<sequence>MKTKEIVFIGLLILSINVNVVFLTTYLTKSSTVQEAYQGDNLSIPNPSAKITEEHLKVMNKDILDIALKRMDNTISYLSMFMSLIVFALGGISVYMQHIAKRDLKGETDKIDKEVKKLELDMKEKISTSITITSHEIEKTFRTMESNLYVDVSKKLEERLQTLFDSVYKDEISRYIREMTMESLGNTSGFRDKMLFMLRAKTKTIIQCIEDKLDEQTTKCIKGILQNTIQDWHTMGLLYSSDTDGIKKGLGEIFANPISEALDRLRVLKERYKTDNNLLPLINETLKKVEEFTQAQ</sequence>
<organism evidence="2 3">
    <name type="scientific">Candidatus Magnetobacterium bavaricum</name>
    <dbReference type="NCBI Taxonomy" id="29290"/>
    <lineage>
        <taxon>Bacteria</taxon>
        <taxon>Pseudomonadati</taxon>
        <taxon>Nitrospirota</taxon>
        <taxon>Thermodesulfovibrionia</taxon>
        <taxon>Thermodesulfovibrionales</taxon>
        <taxon>Candidatus Magnetobacteriaceae</taxon>
        <taxon>Candidatus Magnetobacterium</taxon>
    </lineage>
</organism>
<feature type="transmembrane region" description="Helical" evidence="1">
    <location>
        <begin position="7"/>
        <end position="27"/>
    </location>
</feature>
<gene>
    <name evidence="2" type="ORF">MBAV_002834</name>
</gene>
<evidence type="ECO:0000256" key="1">
    <source>
        <dbReference type="SAM" id="Phobius"/>
    </source>
</evidence>
<dbReference type="AlphaFoldDB" id="A0A0F3GWC8"/>
<dbReference type="EMBL" id="LACI01001216">
    <property type="protein sequence ID" value="KJU84973.1"/>
    <property type="molecule type" value="Genomic_DNA"/>
</dbReference>
<keyword evidence="3" id="KW-1185">Reference proteome</keyword>
<keyword evidence="1" id="KW-0472">Membrane</keyword>
<keyword evidence="1" id="KW-1133">Transmembrane helix</keyword>
<dbReference type="Proteomes" id="UP000033423">
    <property type="component" value="Unassembled WGS sequence"/>
</dbReference>
<reference evidence="2 3" key="1">
    <citation type="submission" date="2015-02" db="EMBL/GenBank/DDBJ databases">
        <title>Single-cell genomics of uncultivated deep-branching MTB reveals a conserved set of magnetosome genes.</title>
        <authorList>
            <person name="Kolinko S."/>
            <person name="Richter M."/>
            <person name="Glockner F.O."/>
            <person name="Brachmann A."/>
            <person name="Schuler D."/>
        </authorList>
    </citation>
    <scope>NUCLEOTIDE SEQUENCE [LARGE SCALE GENOMIC DNA]</scope>
    <source>
        <strain evidence="2">TM-1</strain>
    </source>
</reference>
<feature type="transmembrane region" description="Helical" evidence="1">
    <location>
        <begin position="75"/>
        <end position="95"/>
    </location>
</feature>
<evidence type="ECO:0000313" key="2">
    <source>
        <dbReference type="EMBL" id="KJU84973.1"/>
    </source>
</evidence>
<keyword evidence="1" id="KW-0812">Transmembrane</keyword>
<evidence type="ECO:0000313" key="3">
    <source>
        <dbReference type="Proteomes" id="UP000033423"/>
    </source>
</evidence>
<comment type="caution">
    <text evidence="2">The sequence shown here is derived from an EMBL/GenBank/DDBJ whole genome shotgun (WGS) entry which is preliminary data.</text>
</comment>
<proteinExistence type="predicted"/>
<name>A0A0F3GWC8_9BACT</name>
<accession>A0A0F3GWC8</accession>
<protein>
    <submittedName>
        <fullName evidence="2">Membrane protein</fullName>
    </submittedName>
</protein>